<keyword evidence="1" id="KW-0812">Transmembrane</keyword>
<dbReference type="Proteomes" id="UP000004491">
    <property type="component" value="Unassembled WGS sequence"/>
</dbReference>
<name>G2DFK3_9GAMM</name>
<dbReference type="SMART" id="SM00052">
    <property type="entry name" value="EAL"/>
    <property type="match status" value="1"/>
</dbReference>
<dbReference type="SUPFAM" id="SSF55073">
    <property type="entry name" value="Nucleotide cyclase"/>
    <property type="match status" value="1"/>
</dbReference>
<dbReference type="EMBL" id="AFOC01000073">
    <property type="protein sequence ID" value="EGV50592.1"/>
    <property type="molecule type" value="Genomic_DNA"/>
</dbReference>
<dbReference type="InterPro" id="IPR003018">
    <property type="entry name" value="GAF"/>
</dbReference>
<gene>
    <name evidence="4" type="ORF">Rifp1Sym_ct00030</name>
</gene>
<evidence type="ECO:0000313" key="4">
    <source>
        <dbReference type="EMBL" id="EGV50592.1"/>
    </source>
</evidence>
<dbReference type="InterPro" id="IPR029787">
    <property type="entry name" value="Nucleotide_cyclase"/>
</dbReference>
<dbReference type="InterPro" id="IPR029016">
    <property type="entry name" value="GAF-like_dom_sf"/>
</dbReference>
<accession>G2DFK3</accession>
<dbReference type="PROSITE" id="PS50887">
    <property type="entry name" value="GGDEF"/>
    <property type="match status" value="1"/>
</dbReference>
<comment type="caution">
    <text evidence="4">The sequence shown here is derived from an EMBL/GenBank/DDBJ whole genome shotgun (WGS) entry which is preliminary data.</text>
</comment>
<dbReference type="SUPFAM" id="SSF141868">
    <property type="entry name" value="EAL domain-like"/>
    <property type="match status" value="1"/>
</dbReference>
<dbReference type="CDD" id="cd01949">
    <property type="entry name" value="GGDEF"/>
    <property type="match status" value="1"/>
</dbReference>
<dbReference type="AlphaFoldDB" id="G2DFK3"/>
<dbReference type="Gene3D" id="3.20.20.450">
    <property type="entry name" value="EAL domain"/>
    <property type="match status" value="1"/>
</dbReference>
<dbReference type="PROSITE" id="PS50883">
    <property type="entry name" value="EAL"/>
    <property type="match status" value="1"/>
</dbReference>
<dbReference type="Pfam" id="PF00563">
    <property type="entry name" value="EAL"/>
    <property type="match status" value="1"/>
</dbReference>
<dbReference type="PANTHER" id="PTHR33121:SF70">
    <property type="entry name" value="SIGNALING PROTEIN YKOW"/>
    <property type="match status" value="1"/>
</dbReference>
<dbReference type="SMART" id="SM00267">
    <property type="entry name" value="GGDEF"/>
    <property type="match status" value="1"/>
</dbReference>
<dbReference type="Pfam" id="PF11845">
    <property type="entry name" value="Tll0287-like"/>
    <property type="match status" value="1"/>
</dbReference>
<evidence type="ECO:0000313" key="5">
    <source>
        <dbReference type="Proteomes" id="UP000004491"/>
    </source>
</evidence>
<dbReference type="Pfam" id="PF00990">
    <property type="entry name" value="GGDEF"/>
    <property type="match status" value="1"/>
</dbReference>
<dbReference type="CDD" id="cd01948">
    <property type="entry name" value="EAL"/>
    <property type="match status" value="1"/>
</dbReference>
<organism evidence="4 5">
    <name type="scientific">endosymbiont of Riftia pachyptila</name>
    <name type="common">vent Ph05</name>
    <dbReference type="NCBI Taxonomy" id="1048808"/>
    <lineage>
        <taxon>Bacteria</taxon>
        <taxon>Pseudomonadati</taxon>
        <taxon>Pseudomonadota</taxon>
        <taxon>Gammaproteobacteria</taxon>
        <taxon>sulfur-oxidizing symbionts</taxon>
    </lineage>
</organism>
<dbReference type="GO" id="GO:0071111">
    <property type="term" value="F:cyclic-guanylate-specific phosphodiesterase activity"/>
    <property type="evidence" value="ECO:0007669"/>
    <property type="project" value="InterPro"/>
</dbReference>
<dbReference type="InterPro" id="IPR043128">
    <property type="entry name" value="Rev_trsase/Diguanyl_cyclase"/>
</dbReference>
<reference evidence="4" key="1">
    <citation type="journal article" date="2011" name="ISME J.">
        <title>The endosymbionts of the deep-sea tubeworms Riftia pachyptila and Tevnia jerichonana share an identical physiology as revealed by proteogenomic analyses.</title>
        <authorList>
            <person name="Gardebrecht A."/>
            <person name="Markert S."/>
            <person name="Felbeck H."/>
            <person name="Thuermer A."/>
            <person name="Albrecht D."/>
            <person name="Wollherr A."/>
            <person name="Kabisch J."/>
            <person name="Lehmann R."/>
            <person name="Daniel R."/>
            <person name="Liesegang H."/>
            <person name="Hecker M."/>
            <person name="Sievert S.M."/>
            <person name="Schweder T."/>
        </authorList>
    </citation>
    <scope>NUCLEOTIDE SEQUENCE [LARGE SCALE GENOMIC DNA]</scope>
</reference>
<dbReference type="InterPro" id="IPR000160">
    <property type="entry name" value="GGDEF_dom"/>
</dbReference>
<dbReference type="InterPro" id="IPR001633">
    <property type="entry name" value="EAL_dom"/>
</dbReference>
<dbReference type="InterPro" id="IPR050706">
    <property type="entry name" value="Cyclic-di-GMP_PDE-like"/>
</dbReference>
<sequence length="874" mass="96620">MPSRAVDIMTNDPSLRVSTKRRRILGFAAAMLWTLALGGTLAWNLWQQGGVLLDEGRNQARAALETQAAMRYFVTHVGGIYVPVAKGVEPNPYLAHLSYRDIPGPNSGTLTLVNSSYLIRLVDEMTPGRDRVRVRAVAIDPLSEKNAPDTWEREALRRIRSGASEWGEMVVEEGKRWWRELRPRIASAECLDCHRGQGVKTGEILGGLSVRVPLDPLQAIMARQRMGVWLGYGLIWFLGLGGGIWGYVLTGRWARQRVAMEGKLKRELDNERTLGDILEISLAEMPFESRLHRILEVTTRSSLADLEPRGAVFLADPETESLHMAAQVGLAPVLLDACAQISFGHCLCGRAASTRELVFAGCVDERHETRYPNMTAHGHYCMPIHSGERLLGVFTLYIAEGHVRDQQEQLFLTSVADILGNLIERHLARQSLEHQAFYDELTGLPNRSLFLDRLRHHLGGGRGQGEVLSAVMFLDLDRFKTINDALGHDHGDRLLSEAARRIAGCVRPQDTVARLGGDEFTVLLEEVANPATVTHIAERIHRALEESFNLDGRRVTTSTSIGIAFTDTLELSPDGLLRDADTAMYQAKAEGTGRTVIFDVGMHSAAQQVLTLEQDLRAAVVEGQIEAWYQPIVDLTDGTILGFEVLARWRHPERGIISLGEFIPAAEEAGIVRDIDRHMLEQACAALVDWRSRFATDTMDSLHLAVNLSCKHFAQGDFMDCLLSTTKAAGVRPEQIRLEITESLLLRDPESAGQVLNRLRGMGFKVALDDFGTGYSSLAYLHRLPAQVLKIDRSFVAGFLNDTAQSALVASIIRIAHGFQMEVVAEGIETEAQAQALAAMGCQLGQGFYYSHPVPREEVDELLQACKLPLCTTG</sequence>
<protein>
    <submittedName>
        <fullName evidence="4">Putative signaling protein</fullName>
    </submittedName>
</protein>
<dbReference type="PANTHER" id="PTHR33121">
    <property type="entry name" value="CYCLIC DI-GMP PHOSPHODIESTERASE PDEF"/>
    <property type="match status" value="1"/>
</dbReference>
<dbReference type="InterPro" id="IPR035919">
    <property type="entry name" value="EAL_sf"/>
</dbReference>
<keyword evidence="5" id="KW-1185">Reference proteome</keyword>
<dbReference type="InterPro" id="IPR021796">
    <property type="entry name" value="Tll0287-like_dom"/>
</dbReference>
<feature type="domain" description="GGDEF" evidence="3">
    <location>
        <begin position="467"/>
        <end position="600"/>
    </location>
</feature>
<evidence type="ECO:0000259" key="2">
    <source>
        <dbReference type="PROSITE" id="PS50883"/>
    </source>
</evidence>
<dbReference type="SUPFAM" id="SSF55781">
    <property type="entry name" value="GAF domain-like"/>
    <property type="match status" value="1"/>
</dbReference>
<evidence type="ECO:0000259" key="3">
    <source>
        <dbReference type="PROSITE" id="PS50887"/>
    </source>
</evidence>
<evidence type="ECO:0000256" key="1">
    <source>
        <dbReference type="SAM" id="Phobius"/>
    </source>
</evidence>
<dbReference type="Pfam" id="PF13185">
    <property type="entry name" value="GAF_2"/>
    <property type="match status" value="1"/>
</dbReference>
<proteinExistence type="predicted"/>
<feature type="transmembrane region" description="Helical" evidence="1">
    <location>
        <begin position="24"/>
        <end position="46"/>
    </location>
</feature>
<dbReference type="Gene3D" id="3.30.450.40">
    <property type="match status" value="1"/>
</dbReference>
<feature type="domain" description="EAL" evidence="2">
    <location>
        <begin position="609"/>
        <end position="867"/>
    </location>
</feature>
<feature type="transmembrane region" description="Helical" evidence="1">
    <location>
        <begin position="229"/>
        <end position="250"/>
    </location>
</feature>
<keyword evidence="1" id="KW-0472">Membrane</keyword>
<dbReference type="NCBIfam" id="TIGR00254">
    <property type="entry name" value="GGDEF"/>
    <property type="match status" value="1"/>
</dbReference>
<keyword evidence="1" id="KW-1133">Transmembrane helix</keyword>
<dbReference type="Gene3D" id="3.30.70.270">
    <property type="match status" value="1"/>
</dbReference>